<evidence type="ECO:0000313" key="2">
    <source>
        <dbReference type="Proteomes" id="UP001230649"/>
    </source>
</evidence>
<keyword evidence="2" id="KW-1185">Reference proteome</keyword>
<comment type="caution">
    <text evidence="1">The sequence shown here is derived from an EMBL/GenBank/DDBJ whole genome shotgun (WGS) entry which is preliminary data.</text>
</comment>
<organism evidence="1 2">
    <name type="scientific">Naganishia adeliensis</name>
    <dbReference type="NCBI Taxonomy" id="92952"/>
    <lineage>
        <taxon>Eukaryota</taxon>
        <taxon>Fungi</taxon>
        <taxon>Dikarya</taxon>
        <taxon>Basidiomycota</taxon>
        <taxon>Agaricomycotina</taxon>
        <taxon>Tremellomycetes</taxon>
        <taxon>Filobasidiales</taxon>
        <taxon>Filobasidiaceae</taxon>
        <taxon>Naganishia</taxon>
    </lineage>
</organism>
<dbReference type="Proteomes" id="UP001230649">
    <property type="component" value="Unassembled WGS sequence"/>
</dbReference>
<sequence length="294" mass="33912">MSSTYSYSPEEGHSRNIFEEFFNYEQYYATSAEVQLPPDSGRKETSSAARCRNFHAGTPATAQTMTQISFTSTSPVDEVHDHSCGTSEHTVKSDRRFDSAGQAEDICDEEHGRILNQYRKWSTLQLGLDRLDDVWNIRATITKHRHRGYDFKLYVFKKKQSVPWIWWQFKEESAPEFTITNALKLHPKYKTLVDSEALSGEQQKLLLRTLEFKYGGLWSLWRKLRPSGFKQPLRCRARNSKRKGPFSDSFSNARSLETGSSEVLSQHQQDTLGAVRDGLCYMSSGQRQGQSRRR</sequence>
<gene>
    <name evidence="1" type="ORF">QFC20_007828</name>
</gene>
<name>A0ACC2UVV4_9TREE</name>
<accession>A0ACC2UVV4</accession>
<proteinExistence type="predicted"/>
<dbReference type="EMBL" id="JASBWS010000226">
    <property type="protein sequence ID" value="KAJ9090751.1"/>
    <property type="molecule type" value="Genomic_DNA"/>
</dbReference>
<protein>
    <submittedName>
        <fullName evidence="1">Uncharacterized protein</fullName>
    </submittedName>
</protein>
<reference evidence="1" key="1">
    <citation type="submission" date="2023-04" db="EMBL/GenBank/DDBJ databases">
        <title>Draft Genome sequencing of Naganishia species isolated from polar environments using Oxford Nanopore Technology.</title>
        <authorList>
            <person name="Leo P."/>
            <person name="Venkateswaran K."/>
        </authorList>
    </citation>
    <scope>NUCLEOTIDE SEQUENCE</scope>
    <source>
        <strain evidence="1">MNA-CCFEE 5262</strain>
    </source>
</reference>
<evidence type="ECO:0000313" key="1">
    <source>
        <dbReference type="EMBL" id="KAJ9090751.1"/>
    </source>
</evidence>